<name>A0AAU9UV13_EUPED</name>
<gene>
    <name evidence="3" type="ORF">EEDITHA_LOCUS15503</name>
</gene>
<proteinExistence type="predicted"/>
<dbReference type="EMBL" id="CAKOGL010000023">
    <property type="protein sequence ID" value="CAH2100670.1"/>
    <property type="molecule type" value="Genomic_DNA"/>
</dbReference>
<organism evidence="3 4">
    <name type="scientific">Euphydryas editha</name>
    <name type="common">Edith's checkerspot</name>
    <dbReference type="NCBI Taxonomy" id="104508"/>
    <lineage>
        <taxon>Eukaryota</taxon>
        <taxon>Metazoa</taxon>
        <taxon>Ecdysozoa</taxon>
        <taxon>Arthropoda</taxon>
        <taxon>Hexapoda</taxon>
        <taxon>Insecta</taxon>
        <taxon>Pterygota</taxon>
        <taxon>Neoptera</taxon>
        <taxon>Endopterygota</taxon>
        <taxon>Lepidoptera</taxon>
        <taxon>Glossata</taxon>
        <taxon>Ditrysia</taxon>
        <taxon>Papilionoidea</taxon>
        <taxon>Nymphalidae</taxon>
        <taxon>Nymphalinae</taxon>
        <taxon>Euphydryas</taxon>
    </lineage>
</organism>
<feature type="region of interest" description="Disordered" evidence="1">
    <location>
        <begin position="35"/>
        <end position="77"/>
    </location>
</feature>
<keyword evidence="4" id="KW-1185">Reference proteome</keyword>
<keyword evidence="2" id="KW-0732">Signal</keyword>
<reference evidence="3" key="1">
    <citation type="submission" date="2022-03" db="EMBL/GenBank/DDBJ databases">
        <authorList>
            <person name="Tunstrom K."/>
        </authorList>
    </citation>
    <scope>NUCLEOTIDE SEQUENCE</scope>
</reference>
<feature type="chain" id="PRO_5043784717" evidence="2">
    <location>
        <begin position="24"/>
        <end position="112"/>
    </location>
</feature>
<comment type="caution">
    <text evidence="3">The sequence shown here is derived from an EMBL/GenBank/DDBJ whole genome shotgun (WGS) entry which is preliminary data.</text>
</comment>
<dbReference type="Proteomes" id="UP001153954">
    <property type="component" value="Unassembled WGS sequence"/>
</dbReference>
<evidence type="ECO:0000313" key="3">
    <source>
        <dbReference type="EMBL" id="CAH2100670.1"/>
    </source>
</evidence>
<evidence type="ECO:0000313" key="4">
    <source>
        <dbReference type="Proteomes" id="UP001153954"/>
    </source>
</evidence>
<protein>
    <submittedName>
        <fullName evidence="3">Uncharacterized protein</fullName>
    </submittedName>
</protein>
<dbReference type="AlphaFoldDB" id="A0AAU9UV13"/>
<evidence type="ECO:0000256" key="1">
    <source>
        <dbReference type="SAM" id="MobiDB-lite"/>
    </source>
</evidence>
<feature type="compositionally biased region" description="Basic and acidic residues" evidence="1">
    <location>
        <begin position="52"/>
        <end position="63"/>
    </location>
</feature>
<sequence>MSRCAVYLFFILISFHLFLHVEGYSRQKRCIVIQKQSGTHGDSTEGEDERNEDPRDRKPPENHHNKRHGSRHDLHDAEEISPEFLRYKTGQSKKLNELYRLRNKLKYIKHKY</sequence>
<accession>A0AAU9UV13</accession>
<feature type="signal peptide" evidence="2">
    <location>
        <begin position="1"/>
        <end position="23"/>
    </location>
</feature>
<evidence type="ECO:0000256" key="2">
    <source>
        <dbReference type="SAM" id="SignalP"/>
    </source>
</evidence>